<evidence type="ECO:0000256" key="9">
    <source>
        <dbReference type="ARBA" id="ARBA00022723"/>
    </source>
</evidence>
<evidence type="ECO:0000256" key="11">
    <source>
        <dbReference type="ARBA" id="ARBA00023002"/>
    </source>
</evidence>
<evidence type="ECO:0000256" key="3">
    <source>
        <dbReference type="ARBA" id="ARBA00005073"/>
    </source>
</evidence>
<evidence type="ECO:0000256" key="10">
    <source>
        <dbReference type="ARBA" id="ARBA00022989"/>
    </source>
</evidence>
<keyword evidence="12" id="KW-0408">Iron</keyword>
<dbReference type="GO" id="GO:0016491">
    <property type="term" value="F:oxidoreductase activity"/>
    <property type="evidence" value="ECO:0007669"/>
    <property type="project" value="UniProtKB-KW"/>
</dbReference>
<evidence type="ECO:0000256" key="4">
    <source>
        <dbReference type="ARBA" id="ARBA00006501"/>
    </source>
</evidence>
<feature type="transmembrane region" description="Helical" evidence="15">
    <location>
        <begin position="134"/>
        <end position="155"/>
    </location>
</feature>
<dbReference type="GO" id="GO:0006782">
    <property type="term" value="P:protoporphyrinogen IX biosynthetic process"/>
    <property type="evidence" value="ECO:0007669"/>
    <property type="project" value="UniProtKB-UniPathway"/>
</dbReference>
<organism evidence="16 17">
    <name type="scientific">Pseudoroseicyclus tamaricis</name>
    <dbReference type="NCBI Taxonomy" id="2705421"/>
    <lineage>
        <taxon>Bacteria</taxon>
        <taxon>Pseudomonadati</taxon>
        <taxon>Pseudomonadota</taxon>
        <taxon>Alphaproteobacteria</taxon>
        <taxon>Rhodobacterales</taxon>
        <taxon>Paracoccaceae</taxon>
        <taxon>Pseudoroseicyclus</taxon>
    </lineage>
</organism>
<dbReference type="Proteomes" id="UP000474757">
    <property type="component" value="Unassembled WGS sequence"/>
</dbReference>
<protein>
    <recommendedName>
        <fullName evidence="5">Protoporphyrinogen IX oxidase</fullName>
    </recommendedName>
</protein>
<keyword evidence="11" id="KW-0560">Oxidoreductase</keyword>
<evidence type="ECO:0000256" key="15">
    <source>
        <dbReference type="SAM" id="Phobius"/>
    </source>
</evidence>
<keyword evidence="9" id="KW-0479">Metal-binding</keyword>
<dbReference type="InterPro" id="IPR005265">
    <property type="entry name" value="HemJ-like"/>
</dbReference>
<comment type="catalytic activity">
    <reaction evidence="14">
        <text>protoporphyrinogen IX + 3 A = protoporphyrin IX + 3 AH2</text>
        <dbReference type="Rhea" id="RHEA:62000"/>
        <dbReference type="ChEBI" id="CHEBI:13193"/>
        <dbReference type="ChEBI" id="CHEBI:17499"/>
        <dbReference type="ChEBI" id="CHEBI:57306"/>
        <dbReference type="ChEBI" id="CHEBI:57307"/>
    </reaction>
</comment>
<evidence type="ECO:0000256" key="14">
    <source>
        <dbReference type="ARBA" id="ARBA00048390"/>
    </source>
</evidence>
<dbReference type="EMBL" id="JAAGAB010000002">
    <property type="protein sequence ID" value="NDV01164.1"/>
    <property type="molecule type" value="Genomic_DNA"/>
</dbReference>
<keyword evidence="17" id="KW-1185">Reference proteome</keyword>
<dbReference type="GO" id="GO:0046872">
    <property type="term" value="F:metal ion binding"/>
    <property type="evidence" value="ECO:0007669"/>
    <property type="project" value="UniProtKB-KW"/>
</dbReference>
<dbReference type="PANTHER" id="PTHR40255:SF1">
    <property type="entry name" value="PROTOPORPHYRINOGEN IX OXIDASE"/>
    <property type="match status" value="1"/>
</dbReference>
<dbReference type="Pfam" id="PF03653">
    <property type="entry name" value="UPF0093"/>
    <property type="match status" value="1"/>
</dbReference>
<feature type="transmembrane region" description="Helical" evidence="15">
    <location>
        <begin position="167"/>
        <end position="186"/>
    </location>
</feature>
<evidence type="ECO:0000313" key="16">
    <source>
        <dbReference type="EMBL" id="NDV01164.1"/>
    </source>
</evidence>
<evidence type="ECO:0000256" key="13">
    <source>
        <dbReference type="ARBA" id="ARBA00023136"/>
    </source>
</evidence>
<dbReference type="UniPathway" id="UPA00251">
    <property type="reaction ID" value="UER00324"/>
</dbReference>
<keyword evidence="10 15" id="KW-1133">Transmembrane helix</keyword>
<keyword evidence="7" id="KW-0349">Heme</keyword>
<evidence type="ECO:0000313" key="17">
    <source>
        <dbReference type="Proteomes" id="UP000474757"/>
    </source>
</evidence>
<comment type="pathway">
    <text evidence="3">Porphyrin-containing compound metabolism; protoporphyrin-IX biosynthesis; protoporphyrin-IX from protoporphyrinogen-IX: step 1/1.</text>
</comment>
<comment type="caution">
    <text evidence="16">The sequence shown here is derived from an EMBL/GenBank/DDBJ whole genome shotgun (WGS) entry which is preliminary data.</text>
</comment>
<gene>
    <name evidence="16" type="ORF">GZA08_09320</name>
</gene>
<evidence type="ECO:0000256" key="2">
    <source>
        <dbReference type="ARBA" id="ARBA00004651"/>
    </source>
</evidence>
<dbReference type="GO" id="GO:0005886">
    <property type="term" value="C:plasma membrane"/>
    <property type="evidence" value="ECO:0007669"/>
    <property type="project" value="UniProtKB-SubCell"/>
</dbReference>
<reference evidence="16 17" key="1">
    <citation type="submission" date="2020-02" db="EMBL/GenBank/DDBJ databases">
        <title>Pseudoroseicyclus tamarix, sp. nov., isolated from offshore sediment of a Tamarix chinensis forest.</title>
        <authorList>
            <person name="Gai Y."/>
        </authorList>
    </citation>
    <scope>NUCLEOTIDE SEQUENCE [LARGE SCALE GENOMIC DNA]</scope>
    <source>
        <strain evidence="16 17">CLL3-39</strain>
    </source>
</reference>
<dbReference type="AlphaFoldDB" id="A0A6B2JY06"/>
<evidence type="ECO:0000256" key="12">
    <source>
        <dbReference type="ARBA" id="ARBA00023004"/>
    </source>
</evidence>
<comment type="cofactor">
    <cofactor evidence="1">
        <name>heme b</name>
        <dbReference type="ChEBI" id="CHEBI:60344"/>
    </cofactor>
</comment>
<evidence type="ECO:0000256" key="8">
    <source>
        <dbReference type="ARBA" id="ARBA00022692"/>
    </source>
</evidence>
<feature type="transmembrane region" description="Helical" evidence="15">
    <location>
        <begin position="58"/>
        <end position="79"/>
    </location>
</feature>
<evidence type="ECO:0000256" key="6">
    <source>
        <dbReference type="ARBA" id="ARBA00022475"/>
    </source>
</evidence>
<sequence>MGHHAAGGPAARRADHVGAGRHPLCHRRRLSGAAELGAPVPGGGVIDWVVATVPLFKVLHIAALCIWCGGLIVLPLMLARHDPAVVEEDYRLIRRGTHIAYTMGVTPAAVIAVIAGTWLIFLRGAFVPWLFAKLAFVALLVLIHAWVGHVVAQVAEEPGTQRPPEPYLPVAAVLFCVVAILVLVLAKPDIGTVSFPDWMMEPRDNQLLFDVPSR</sequence>
<keyword evidence="8 15" id="KW-0812">Transmembrane</keyword>
<feature type="transmembrane region" description="Helical" evidence="15">
    <location>
        <begin position="99"/>
        <end position="122"/>
    </location>
</feature>
<accession>A0A6B2JY06</accession>
<proteinExistence type="inferred from homology"/>
<dbReference type="PANTHER" id="PTHR40255">
    <property type="entry name" value="UPF0093 MEMBRANE PROTEIN SLR1790"/>
    <property type="match status" value="1"/>
</dbReference>
<name>A0A6B2JY06_9RHOB</name>
<keyword evidence="6" id="KW-1003">Cell membrane</keyword>
<comment type="similarity">
    <text evidence="4">Belongs to the HemJ family.</text>
</comment>
<evidence type="ECO:0000256" key="5">
    <source>
        <dbReference type="ARBA" id="ARBA00017504"/>
    </source>
</evidence>
<evidence type="ECO:0000256" key="7">
    <source>
        <dbReference type="ARBA" id="ARBA00022617"/>
    </source>
</evidence>
<evidence type="ECO:0000256" key="1">
    <source>
        <dbReference type="ARBA" id="ARBA00001970"/>
    </source>
</evidence>
<comment type="subcellular location">
    <subcellularLocation>
        <location evidence="2">Cell membrane</location>
        <topology evidence="2">Multi-pass membrane protein</topology>
    </subcellularLocation>
</comment>
<keyword evidence="13 15" id="KW-0472">Membrane</keyword>